<dbReference type="GeneID" id="32880259"/>
<name>A0A1W5RN02_HYDRE</name>
<organism evidence="4">
    <name type="scientific">Hydrodictyon reticulatum</name>
    <name type="common">Water net</name>
    <name type="synonym">Conferva reticulatum</name>
    <dbReference type="NCBI Taxonomy" id="3107"/>
    <lineage>
        <taxon>Eukaryota</taxon>
        <taxon>Viridiplantae</taxon>
        <taxon>Chlorophyta</taxon>
        <taxon>core chlorophytes</taxon>
        <taxon>Chlorophyceae</taxon>
        <taxon>CS clade</taxon>
        <taxon>Sphaeropleales</taxon>
        <taxon>Hydrodictyaceae</taxon>
        <taxon>Hydrodictyon</taxon>
    </lineage>
</organism>
<proteinExistence type="predicted"/>
<protein>
    <submittedName>
        <fullName evidence="4">Uncharacterized protein</fullName>
    </submittedName>
</protein>
<evidence type="ECO:0000256" key="1">
    <source>
        <dbReference type="SAM" id="MobiDB-lite"/>
    </source>
</evidence>
<evidence type="ECO:0000256" key="2">
    <source>
        <dbReference type="SAM" id="Phobius"/>
    </source>
</evidence>
<gene>
    <name evidence="4" type="primary">orf126</name>
</gene>
<evidence type="ECO:0000256" key="3">
    <source>
        <dbReference type="SAM" id="SignalP"/>
    </source>
</evidence>
<dbReference type="RefSeq" id="YP_009364141.1">
    <property type="nucleotide sequence ID" value="NC_034655.1"/>
</dbReference>
<feature type="region of interest" description="Disordered" evidence="1">
    <location>
        <begin position="42"/>
        <end position="77"/>
    </location>
</feature>
<keyword evidence="2" id="KW-1133">Transmembrane helix</keyword>
<keyword evidence="2" id="KW-0472">Membrane</keyword>
<feature type="chain" id="PRO_5013048866" evidence="3">
    <location>
        <begin position="19"/>
        <end position="126"/>
    </location>
</feature>
<keyword evidence="2" id="KW-0812">Transmembrane</keyword>
<evidence type="ECO:0000313" key="4">
    <source>
        <dbReference type="EMBL" id="AQU64581.1"/>
    </source>
</evidence>
<keyword evidence="3" id="KW-0732">Signal</keyword>
<accession>A0A1W5RN02</accession>
<reference evidence="4" key="1">
    <citation type="journal article" date="2017" name="PeerJ">
        <title>lastomes of the green algae Hydrodictyon reticulatum and Pediastrum duplex (Sphaeropleales, Chlorophyceae).</title>
        <authorList>
            <person name="McManus H.A."/>
            <person name="Sanchez D."/>
            <person name="Karol K.G."/>
        </authorList>
    </citation>
    <scope>NUCLEOTIDE SEQUENCE</scope>
</reference>
<dbReference type="AlphaFoldDB" id="A0A1W5RN02"/>
<geneLocation type="chloroplast" evidence="4"/>
<feature type="signal peptide" evidence="3">
    <location>
        <begin position="1"/>
        <end position="18"/>
    </location>
</feature>
<feature type="compositionally biased region" description="Basic residues" evidence="1">
    <location>
        <begin position="51"/>
        <end position="77"/>
    </location>
</feature>
<dbReference type="EMBL" id="KY114065">
    <property type="protein sequence ID" value="AQU64581.1"/>
    <property type="molecule type" value="Genomic_DNA"/>
</dbReference>
<feature type="transmembrane region" description="Helical" evidence="2">
    <location>
        <begin position="82"/>
        <end position="114"/>
    </location>
</feature>
<keyword evidence="4" id="KW-0934">Plastid</keyword>
<keyword evidence="4" id="KW-0150">Chloroplast</keyword>
<sequence>MPLLRFFASSLFLPLASASAEPMPPLLRFGSAEAEGRRKVECRGKKEAKQSKAKQSKAKQSKAKQSKAKQSKAKQTRRASTLLLFCFIFLFIFFNSSFALFIWFVLCFCFTCFFETNLELKIQKTQ</sequence>